<dbReference type="GO" id="GO:0005886">
    <property type="term" value="C:plasma membrane"/>
    <property type="evidence" value="ECO:0007669"/>
    <property type="project" value="UniProtKB-SubCell"/>
</dbReference>
<feature type="domain" description="Tyrosine-protein kinase G-rich" evidence="18">
    <location>
        <begin position="382"/>
        <end position="463"/>
    </location>
</feature>
<evidence type="ECO:0000256" key="2">
    <source>
        <dbReference type="ARBA" id="ARBA00008883"/>
    </source>
</evidence>
<keyword evidence="4" id="KW-0997">Cell inner membrane</keyword>
<dbReference type="Pfam" id="PF23607">
    <property type="entry name" value="WZC_N"/>
    <property type="match status" value="1"/>
</dbReference>
<feature type="coiled-coil region" evidence="14">
    <location>
        <begin position="328"/>
        <end position="376"/>
    </location>
</feature>
<dbReference type="GO" id="GO:0042802">
    <property type="term" value="F:identical protein binding"/>
    <property type="evidence" value="ECO:0007669"/>
    <property type="project" value="UniProtKB-ARBA"/>
</dbReference>
<evidence type="ECO:0000313" key="19">
    <source>
        <dbReference type="EMBL" id="BAS67705.1"/>
    </source>
</evidence>
<comment type="catalytic activity">
    <reaction evidence="13">
        <text>L-tyrosyl-[protein] + ATP = O-phospho-L-tyrosyl-[protein] + ADP + H(+)</text>
        <dbReference type="Rhea" id="RHEA:10596"/>
        <dbReference type="Rhea" id="RHEA-COMP:10136"/>
        <dbReference type="Rhea" id="RHEA-COMP:20101"/>
        <dbReference type="ChEBI" id="CHEBI:15378"/>
        <dbReference type="ChEBI" id="CHEBI:30616"/>
        <dbReference type="ChEBI" id="CHEBI:46858"/>
        <dbReference type="ChEBI" id="CHEBI:61978"/>
        <dbReference type="ChEBI" id="CHEBI:456216"/>
    </reaction>
</comment>
<keyword evidence="20" id="KW-1185">Reference proteome</keyword>
<evidence type="ECO:0000256" key="4">
    <source>
        <dbReference type="ARBA" id="ARBA00022519"/>
    </source>
</evidence>
<evidence type="ECO:0000313" key="20">
    <source>
        <dbReference type="Proteomes" id="UP000067399"/>
    </source>
</evidence>
<dbReference type="SUPFAM" id="SSF52540">
    <property type="entry name" value="P-loop containing nucleoside triphosphate hydrolases"/>
    <property type="match status" value="1"/>
</dbReference>
<dbReference type="Pfam" id="PF02706">
    <property type="entry name" value="Wzz"/>
    <property type="match status" value="1"/>
</dbReference>
<dbReference type="Gene3D" id="3.40.50.300">
    <property type="entry name" value="P-loop containing nucleotide triphosphate hydrolases"/>
    <property type="match status" value="1"/>
</dbReference>
<dbReference type="GO" id="GO:0005524">
    <property type="term" value="F:ATP binding"/>
    <property type="evidence" value="ECO:0007669"/>
    <property type="project" value="UniProtKB-KW"/>
</dbReference>
<keyword evidence="10 15" id="KW-1133">Transmembrane helix</keyword>
<protein>
    <submittedName>
        <fullName evidence="19">Protein-tyrosine kinase</fullName>
        <ecNumber evidence="19">2.7.1.-</ecNumber>
    </submittedName>
</protein>
<evidence type="ECO:0000256" key="6">
    <source>
        <dbReference type="ARBA" id="ARBA00022692"/>
    </source>
</evidence>
<dbReference type="OrthoDB" id="9775724at2"/>
<keyword evidence="9" id="KW-0067">ATP-binding</keyword>
<dbReference type="EMBL" id="AP013042">
    <property type="protein sequence ID" value="BAS67705.1"/>
    <property type="molecule type" value="Genomic_DNA"/>
</dbReference>
<keyword evidence="6 15" id="KW-0812">Transmembrane</keyword>
<dbReference type="InterPro" id="IPR027417">
    <property type="entry name" value="P-loop_NTPase"/>
</dbReference>
<evidence type="ECO:0000256" key="14">
    <source>
        <dbReference type="SAM" id="Coils"/>
    </source>
</evidence>
<dbReference type="AlphaFoldDB" id="A0A0P0URN6"/>
<evidence type="ECO:0000256" key="11">
    <source>
        <dbReference type="ARBA" id="ARBA00023136"/>
    </source>
</evidence>
<dbReference type="InterPro" id="IPR005702">
    <property type="entry name" value="Wzc-like_C"/>
</dbReference>
<evidence type="ECO:0000256" key="3">
    <source>
        <dbReference type="ARBA" id="ARBA00022475"/>
    </source>
</evidence>
<evidence type="ECO:0000256" key="8">
    <source>
        <dbReference type="ARBA" id="ARBA00022777"/>
    </source>
</evidence>
<feature type="transmembrane region" description="Helical" evidence="15">
    <location>
        <begin position="33"/>
        <end position="52"/>
    </location>
</feature>
<evidence type="ECO:0000256" key="5">
    <source>
        <dbReference type="ARBA" id="ARBA00022679"/>
    </source>
</evidence>
<dbReference type="InterPro" id="IPR003856">
    <property type="entry name" value="LPS_length_determ_N"/>
</dbReference>
<evidence type="ECO:0000256" key="15">
    <source>
        <dbReference type="SAM" id="Phobius"/>
    </source>
</evidence>
<dbReference type="NCBIfam" id="TIGR01007">
    <property type="entry name" value="eps_fam"/>
    <property type="match status" value="1"/>
</dbReference>
<dbReference type="RefSeq" id="WP_066044223.1">
    <property type="nucleotide sequence ID" value="NZ_AP013042.1"/>
</dbReference>
<dbReference type="PANTHER" id="PTHR32309">
    <property type="entry name" value="TYROSINE-PROTEIN KINASE"/>
    <property type="match status" value="1"/>
</dbReference>
<dbReference type="PANTHER" id="PTHR32309:SF32">
    <property type="entry name" value="TYROSINE-PROTEIN KINASE ETK-RELATED"/>
    <property type="match status" value="1"/>
</dbReference>
<evidence type="ECO:0000256" key="12">
    <source>
        <dbReference type="ARBA" id="ARBA00023137"/>
    </source>
</evidence>
<sequence length="730" mass="81485">MDTPTHTNQNLSLEGENEIDLQELFGTLVEEKWLIAIVTAVAFAVSLFYVLVATPIYRSDTILQIEGKPNNTLGLGGLNGFSASSPTLAEIEIIKSRNIIGKTIDELNLDILVKPDYFPIIGAAIARRNNDKNITQDSSYTGYAWGGERIKIEQLTLSRLLQEDGVTLVAQKNQTYDILNTQGEVLLTGTVGELAQNQDIAVFISELIARIGTEFSLSKGNRIQIVNNLKNIINVIELGKKTGILSISLEGEDSALISRIIDSIANFYLRQNVERTSVEAERSLIFLQKQIPLIKDEMEAAEVELNNYRGNKRSVNLTLETQSLLNRIITIETQIAELEVKRSDLSKKYTDIHPIMVTLTNQEVKLKEQLEQINAKAHSLPKTQQEILRLSRDVEVATTIYTQLLNKTQELKVVKAGTVGNVRIIDSAFTAEHPIKPKKLLIVFISTLLSLLVVIVWVLVRRFMNKGVEDSDLIEQNIGIPVYANVPLSPSQTLLSKDRNTGKVKHAILCEQDPKDISLEGLRSLRTNLHFALLEAKNNIVMITGPAPSIGKSFVTINFAHVVAQSNQKVLIIDADMRKGHIHEEYNISRSPGLSELIAQKVDTKKAIRNSGFKNVDIITTGNLPPNPSELLMHENFAKTLERLSKEYDLILIDTPPLLAVTDAAIIGNLCGTTFVLLRYSAHSMSEIQATIKRLRQNNIEPRGFIFNALQPRVGYGKYAHYHYEYKSKD</sequence>
<dbReference type="InterPro" id="IPR032807">
    <property type="entry name" value="GNVR"/>
</dbReference>
<dbReference type="GO" id="GO:0004713">
    <property type="term" value="F:protein tyrosine kinase activity"/>
    <property type="evidence" value="ECO:0007669"/>
    <property type="project" value="UniProtKB-KW"/>
</dbReference>
<keyword evidence="3" id="KW-1003">Cell membrane</keyword>
<comment type="subcellular location">
    <subcellularLocation>
        <location evidence="1">Cell inner membrane</location>
        <topology evidence="1">Multi-pass membrane protein</topology>
    </subcellularLocation>
</comment>
<feature type="domain" description="Polysaccharide chain length determinant N-terminal" evidence="16">
    <location>
        <begin position="17"/>
        <end position="107"/>
    </location>
</feature>
<accession>A0A0P0URN6</accession>
<evidence type="ECO:0000259" key="16">
    <source>
        <dbReference type="Pfam" id="PF02706"/>
    </source>
</evidence>
<dbReference type="KEGG" id="ebh:BSEPE_0709"/>
<keyword evidence="7" id="KW-0547">Nucleotide-binding</keyword>
<gene>
    <name evidence="19" type="ORF">BSEPE_0709</name>
</gene>
<reference evidence="19 20" key="1">
    <citation type="journal article" date="2000" name="Mar. Ecol. Prog. Ser.">
        <title>Phylogenetic characterization of endosymbionts in three hydrothermal vent mussels: influence on host distributions.</title>
        <authorList>
            <person name="Fujiwara Y."/>
            <person name="Takai K."/>
            <person name="Uematsu K."/>
            <person name="Tsuchida S."/>
            <person name="Hunt J.C."/>
            <person name="Hashimoto J."/>
        </authorList>
    </citation>
    <scope>NUCLEOTIDE SEQUENCE [LARGE SCALE GENOMIC DNA]</scope>
    <source>
        <strain evidence="19 20">Myojin Knoll</strain>
    </source>
</reference>
<name>A0A0P0URN6_9GAMM</name>
<dbReference type="CDD" id="cd05387">
    <property type="entry name" value="BY-kinase"/>
    <property type="match status" value="1"/>
</dbReference>
<keyword evidence="11 15" id="KW-0472">Membrane</keyword>
<dbReference type="Proteomes" id="UP000067399">
    <property type="component" value="Chromosome"/>
</dbReference>
<feature type="transmembrane region" description="Helical" evidence="15">
    <location>
        <begin position="440"/>
        <end position="460"/>
    </location>
</feature>
<dbReference type="EC" id="2.7.1.-" evidence="19"/>
<keyword evidence="12 19" id="KW-0829">Tyrosine-protein kinase</keyword>
<dbReference type="FunFam" id="3.40.50.300:FF:000527">
    <property type="entry name" value="Tyrosine-protein kinase etk"/>
    <property type="match status" value="1"/>
</dbReference>
<evidence type="ECO:0000256" key="1">
    <source>
        <dbReference type="ARBA" id="ARBA00004429"/>
    </source>
</evidence>
<dbReference type="InterPro" id="IPR050445">
    <property type="entry name" value="Bact_polysacc_biosynth/exp"/>
</dbReference>
<keyword evidence="8 19" id="KW-0418">Kinase</keyword>
<evidence type="ECO:0000256" key="10">
    <source>
        <dbReference type="ARBA" id="ARBA00022989"/>
    </source>
</evidence>
<evidence type="ECO:0000259" key="17">
    <source>
        <dbReference type="Pfam" id="PF13614"/>
    </source>
</evidence>
<dbReference type="InterPro" id="IPR025669">
    <property type="entry name" value="AAA_dom"/>
</dbReference>
<dbReference type="Pfam" id="PF13807">
    <property type="entry name" value="GNVR"/>
    <property type="match status" value="1"/>
</dbReference>
<dbReference type="Pfam" id="PF13614">
    <property type="entry name" value="AAA_31"/>
    <property type="match status" value="1"/>
</dbReference>
<evidence type="ECO:0000259" key="18">
    <source>
        <dbReference type="Pfam" id="PF13807"/>
    </source>
</evidence>
<dbReference type="STRING" id="1303921.BSEPE_0709"/>
<keyword evidence="14" id="KW-0175">Coiled coil</keyword>
<proteinExistence type="inferred from homology"/>
<keyword evidence="5 19" id="KW-0808">Transferase</keyword>
<evidence type="ECO:0000256" key="7">
    <source>
        <dbReference type="ARBA" id="ARBA00022741"/>
    </source>
</evidence>
<feature type="domain" description="AAA" evidence="17">
    <location>
        <begin position="550"/>
        <end position="697"/>
    </location>
</feature>
<evidence type="ECO:0000256" key="13">
    <source>
        <dbReference type="ARBA" id="ARBA00053015"/>
    </source>
</evidence>
<reference evidence="19 20" key="2">
    <citation type="journal article" date="2016" name="ISME J.">
        <title>Heterogeneous composition of key metabolic gene clusters in a vent mussel symbiont population.</title>
        <authorList>
            <person name="Ikuta T."/>
            <person name="Takaki Y."/>
            <person name="Nagai Y."/>
            <person name="Shimamura S."/>
            <person name="Tsuda M."/>
            <person name="Kawagucci S."/>
            <person name="Aoki Y."/>
            <person name="Inoue K."/>
            <person name="Teruya M."/>
            <person name="Satou K."/>
            <person name="Teruya K."/>
            <person name="Shimoji M."/>
            <person name="Tamotsu H."/>
            <person name="Hirano T."/>
            <person name="Maruyama T."/>
            <person name="Yoshida T."/>
        </authorList>
    </citation>
    <scope>NUCLEOTIDE SEQUENCE [LARGE SCALE GENOMIC DNA]</scope>
    <source>
        <strain evidence="19 20">Myojin Knoll</strain>
    </source>
</reference>
<comment type="similarity">
    <text evidence="2">Belongs to the etk/wzc family.</text>
</comment>
<evidence type="ECO:0000256" key="9">
    <source>
        <dbReference type="ARBA" id="ARBA00022840"/>
    </source>
</evidence>
<organism evidence="19 20">
    <name type="scientific">endosymbiont of Bathymodiolus septemdierum str. Myojin knoll</name>
    <dbReference type="NCBI Taxonomy" id="1303921"/>
    <lineage>
        <taxon>Bacteria</taxon>
        <taxon>Pseudomonadati</taxon>
        <taxon>Pseudomonadota</taxon>
        <taxon>Gammaproteobacteria</taxon>
        <taxon>sulfur-oxidizing symbionts</taxon>
    </lineage>
</organism>